<reference evidence="3 4" key="1">
    <citation type="submission" date="2017-08" db="EMBL/GenBank/DDBJ databases">
        <title>Genome sequence of Streptomyces albireticuli NRRL B-1670.</title>
        <authorList>
            <person name="Graham D.E."/>
            <person name="Mahan K.M."/>
            <person name="Klingeman D.M."/>
            <person name="Hettich R.L."/>
            <person name="Parry R.J."/>
            <person name="Spain J.C."/>
        </authorList>
    </citation>
    <scope>NUCLEOTIDE SEQUENCE [LARGE SCALE GENOMIC DNA]</scope>
    <source>
        <strain evidence="3 4">NRRL B-1670</strain>
    </source>
</reference>
<evidence type="ECO:0000313" key="3">
    <source>
        <dbReference type="EMBL" id="PAU48243.1"/>
    </source>
</evidence>
<dbReference type="InterPro" id="IPR014729">
    <property type="entry name" value="Rossmann-like_a/b/a_fold"/>
</dbReference>
<comment type="caution">
    <text evidence="3">The sequence shown here is derived from an EMBL/GenBank/DDBJ whole genome shotgun (WGS) entry which is preliminary data.</text>
</comment>
<dbReference type="InterPro" id="IPR006016">
    <property type="entry name" value="UspA"/>
</dbReference>
<dbReference type="SUPFAM" id="SSF52402">
    <property type="entry name" value="Adenine nucleotide alpha hydrolases-like"/>
    <property type="match status" value="2"/>
</dbReference>
<comment type="similarity">
    <text evidence="1">Belongs to the universal stress protein A family.</text>
</comment>
<dbReference type="InterPro" id="IPR006015">
    <property type="entry name" value="Universal_stress_UspA"/>
</dbReference>
<evidence type="ECO:0000256" key="1">
    <source>
        <dbReference type="ARBA" id="ARBA00008791"/>
    </source>
</evidence>
<evidence type="ECO:0000259" key="2">
    <source>
        <dbReference type="Pfam" id="PF00582"/>
    </source>
</evidence>
<dbReference type="Proteomes" id="UP000218944">
    <property type="component" value="Unassembled WGS sequence"/>
</dbReference>
<protein>
    <recommendedName>
        <fullName evidence="2">UspA domain-containing protein</fullName>
    </recommendedName>
</protein>
<dbReference type="EMBL" id="NSJV01000277">
    <property type="protein sequence ID" value="PAU48243.1"/>
    <property type="molecule type" value="Genomic_DNA"/>
</dbReference>
<dbReference type="PANTHER" id="PTHR46268">
    <property type="entry name" value="STRESS RESPONSE PROTEIN NHAX"/>
    <property type="match status" value="1"/>
</dbReference>
<dbReference type="Pfam" id="PF00582">
    <property type="entry name" value="Usp"/>
    <property type="match status" value="2"/>
</dbReference>
<accession>A0A2A2D701</accession>
<name>A0A2A2D701_9ACTN</name>
<gene>
    <name evidence="3" type="ORF">CK936_14390</name>
</gene>
<dbReference type="PRINTS" id="PR01438">
    <property type="entry name" value="UNVRSLSTRESS"/>
</dbReference>
<dbReference type="PANTHER" id="PTHR46268:SF6">
    <property type="entry name" value="UNIVERSAL STRESS PROTEIN UP12"/>
    <property type="match status" value="1"/>
</dbReference>
<keyword evidence="4" id="KW-1185">Reference proteome</keyword>
<sequence>MGAAPGHRPPVEVVIVARPVAVGVDGSEESLAAVAWAAREAVTRDAALRVVHALEWRTSNLQFSPGVSAQREWAEGRIETVRQELAEAHPGLRVDVDGVSELPAKALIEAGRESQLLALGSRGLGGFEGWLLGSVSLAVIAHATVPVVLVRAGVKPPVRGGEGPVVVGVGRVGSYGPLLDFAFRAAAARQVVLRVVHARQQELTDGSEGEEKPGGGVLVGRLAPWRQQGPGVEVDEWLTTGPAAQRLVEAARDAELLVVGRRVHRPALGAHIGPVTHAAVHHVRCPVAVVPHS</sequence>
<dbReference type="Gene3D" id="3.40.50.620">
    <property type="entry name" value="HUPs"/>
    <property type="match status" value="2"/>
</dbReference>
<dbReference type="AlphaFoldDB" id="A0A2A2D701"/>
<organism evidence="3 4">
    <name type="scientific">Streptomyces albireticuli</name>
    <dbReference type="NCBI Taxonomy" id="1940"/>
    <lineage>
        <taxon>Bacteria</taxon>
        <taxon>Bacillati</taxon>
        <taxon>Actinomycetota</taxon>
        <taxon>Actinomycetes</taxon>
        <taxon>Kitasatosporales</taxon>
        <taxon>Streptomycetaceae</taxon>
        <taxon>Streptomyces</taxon>
    </lineage>
</organism>
<evidence type="ECO:0000313" key="4">
    <source>
        <dbReference type="Proteomes" id="UP000218944"/>
    </source>
</evidence>
<feature type="domain" description="UspA" evidence="2">
    <location>
        <begin position="165"/>
        <end position="291"/>
    </location>
</feature>
<feature type="domain" description="UspA" evidence="2">
    <location>
        <begin position="18"/>
        <end position="151"/>
    </location>
</feature>
<proteinExistence type="inferred from homology"/>